<dbReference type="OrthoDB" id="9759014at2"/>
<reference evidence="6 7" key="1">
    <citation type="submission" date="2019-11" db="EMBL/GenBank/DDBJ databases">
        <title>Complete genome sequence of Spiroplasma tabanidicola TAUS-1 (DSM 22603).</title>
        <authorList>
            <person name="Huang C.-T."/>
            <person name="Lin Y.-C."/>
            <person name="Kuo C.-H."/>
        </authorList>
    </citation>
    <scope>NUCLEOTIDE SEQUENCE [LARGE SCALE GENOMIC DNA]</scope>
    <source>
        <strain evidence="6 7">TAUS-1</strain>
    </source>
</reference>
<keyword evidence="7" id="KW-1185">Reference proteome</keyword>
<dbReference type="Gene3D" id="3.40.50.200">
    <property type="entry name" value="Peptidase S8/S53 domain"/>
    <property type="match status" value="1"/>
</dbReference>
<keyword evidence="4" id="KW-0720">Serine protease</keyword>
<proteinExistence type="inferred from homology"/>
<evidence type="ECO:0000256" key="4">
    <source>
        <dbReference type="ARBA" id="ARBA00022825"/>
    </source>
</evidence>
<dbReference type="GO" id="GO:0004252">
    <property type="term" value="F:serine-type endopeptidase activity"/>
    <property type="evidence" value="ECO:0007669"/>
    <property type="project" value="InterPro"/>
</dbReference>
<keyword evidence="3" id="KW-0378">Hydrolase</keyword>
<protein>
    <submittedName>
        <fullName evidence="6">S8 family peptidase</fullName>
    </submittedName>
</protein>
<accession>A0A6I6C7M2</accession>
<evidence type="ECO:0000313" key="6">
    <source>
        <dbReference type="EMBL" id="QGS51429.1"/>
    </source>
</evidence>
<evidence type="ECO:0000256" key="2">
    <source>
        <dbReference type="ARBA" id="ARBA00022670"/>
    </source>
</evidence>
<gene>
    <name evidence="6" type="ORF">STABA_v1c00620</name>
</gene>
<dbReference type="EMBL" id="CP046276">
    <property type="protein sequence ID" value="QGS51429.1"/>
    <property type="molecule type" value="Genomic_DNA"/>
</dbReference>
<dbReference type="Pfam" id="PF00082">
    <property type="entry name" value="Peptidase_S8"/>
    <property type="match status" value="1"/>
</dbReference>
<dbReference type="Proteomes" id="UP000424468">
    <property type="component" value="Chromosome"/>
</dbReference>
<dbReference type="KEGG" id="stab:STABA_v1c00620"/>
<evidence type="ECO:0000259" key="5">
    <source>
        <dbReference type="Pfam" id="PF00082"/>
    </source>
</evidence>
<dbReference type="GO" id="GO:0006508">
    <property type="term" value="P:proteolysis"/>
    <property type="evidence" value="ECO:0007669"/>
    <property type="project" value="UniProtKB-KW"/>
</dbReference>
<dbReference type="InterPro" id="IPR050131">
    <property type="entry name" value="Peptidase_S8_subtilisin-like"/>
</dbReference>
<organism evidence="6 7">
    <name type="scientific">Spiroplasma tabanidicola</name>
    <dbReference type="NCBI Taxonomy" id="324079"/>
    <lineage>
        <taxon>Bacteria</taxon>
        <taxon>Bacillati</taxon>
        <taxon>Mycoplasmatota</taxon>
        <taxon>Mollicutes</taxon>
        <taxon>Entomoplasmatales</taxon>
        <taxon>Spiroplasmataceae</taxon>
        <taxon>Spiroplasma</taxon>
    </lineage>
</organism>
<dbReference type="InterPro" id="IPR036852">
    <property type="entry name" value="Peptidase_S8/S53_dom_sf"/>
</dbReference>
<dbReference type="PANTHER" id="PTHR43806:SF11">
    <property type="entry name" value="CEREVISIN-RELATED"/>
    <property type="match status" value="1"/>
</dbReference>
<evidence type="ECO:0000256" key="1">
    <source>
        <dbReference type="ARBA" id="ARBA00011073"/>
    </source>
</evidence>
<evidence type="ECO:0000313" key="7">
    <source>
        <dbReference type="Proteomes" id="UP000424468"/>
    </source>
</evidence>
<evidence type="ECO:0000256" key="3">
    <source>
        <dbReference type="ARBA" id="ARBA00022801"/>
    </source>
</evidence>
<dbReference type="InterPro" id="IPR000209">
    <property type="entry name" value="Peptidase_S8/S53_dom"/>
</dbReference>
<name>A0A6I6C7M2_9MOLU</name>
<dbReference type="AlphaFoldDB" id="A0A6I6C7M2"/>
<feature type="domain" description="Peptidase S8/S53" evidence="5">
    <location>
        <begin position="253"/>
        <end position="523"/>
    </location>
</feature>
<keyword evidence="2" id="KW-0645">Protease</keyword>
<sequence>MGVYNINNEKAINHKNKSSPTIYKFNKINKQVKKLIEKLIDEDFPHDIDKEGNKFFKFLYKGLPPKTSRVKMYKNTPLDKFHLNQKDIVVNFNLDNSISTEIIYKVSNEDFEFFKTKLINIIEDNRLFEESLYKGEFSNKKKNEKFLLTCLSLIESVKKINEKENLSDLETAKVVKIYNMYDDMKLALKNIGVDCEVEINNTIAITPYQYSLIKEKMPYIINRSIEAKELSDNLLDDLEIPNSLKIPNNKTNSAIIGVIDSGMNLDGDFKNFIDSYSKMIEPNGSTTYEHGNRVASLIIAHDELNDDKDNLGNFKIRYFEVSSKKSYSKGIATVNMDFLSKQLKSIIKNNKDIKVWNISLGALKKQVNNKLLSYESIVLDKLAQEYDCLFVVASGNYRVDYGYDSLCSPADSLNCISVGSVTLNDKNKVVPSDFSSIGVTLHCRKPEVSAFGGPKLKNGSKLMTAGSFDIIQPSRGTSFSAPKVSRIAGYLISNGYSTLEVKSTLINLAKSETPSNLSSLFGYIEDCNKEATSLKTTLEFESGVKNKYFDINLDNVENVSIAWANHVNSLPSLGEEYSITNFNVSLIKYKKNWKNLPYDKSGKNSYTPEFHAWELEKNNSMAWKKRSKYLPESKRRLYDGKYFTSHKKEYKLLNNKNIIKSHEKVDYNYAIRINRQELFNLIKNDSIKLGISIIFSGPNFKEEDFILNNESLIEIKNIQSFVETEIG</sequence>
<comment type="similarity">
    <text evidence="1">Belongs to the peptidase S8 family.</text>
</comment>
<dbReference type="PANTHER" id="PTHR43806">
    <property type="entry name" value="PEPTIDASE S8"/>
    <property type="match status" value="1"/>
</dbReference>
<dbReference type="RefSeq" id="WP_156005380.1">
    <property type="nucleotide sequence ID" value="NZ_CP046276.1"/>
</dbReference>
<dbReference type="SUPFAM" id="SSF52743">
    <property type="entry name" value="Subtilisin-like"/>
    <property type="match status" value="1"/>
</dbReference>